<keyword evidence="6 7" id="KW-0472">Membrane</keyword>
<evidence type="ECO:0000256" key="4">
    <source>
        <dbReference type="ARBA" id="ARBA00022692"/>
    </source>
</evidence>
<feature type="domain" description="Major facilitator superfamily (MFS) profile" evidence="8">
    <location>
        <begin position="9"/>
        <end position="397"/>
    </location>
</feature>
<dbReference type="InterPro" id="IPR011701">
    <property type="entry name" value="MFS"/>
</dbReference>
<keyword evidence="3" id="KW-1003">Cell membrane</keyword>
<feature type="transmembrane region" description="Helical" evidence="7">
    <location>
        <begin position="133"/>
        <end position="152"/>
    </location>
</feature>
<dbReference type="HOGENOM" id="CLU_001265_5_1_9"/>
<protein>
    <recommendedName>
        <fullName evidence="8">Major facilitator superfamily (MFS) profile domain-containing protein</fullName>
    </recommendedName>
</protein>
<dbReference type="Proteomes" id="UP000003763">
    <property type="component" value="Unassembled WGS sequence"/>
</dbReference>
<evidence type="ECO:0000313" key="10">
    <source>
        <dbReference type="Proteomes" id="UP000003763"/>
    </source>
</evidence>
<dbReference type="InterPro" id="IPR036259">
    <property type="entry name" value="MFS_trans_sf"/>
</dbReference>
<dbReference type="SUPFAM" id="SSF103473">
    <property type="entry name" value="MFS general substrate transporter"/>
    <property type="match status" value="1"/>
</dbReference>
<dbReference type="GO" id="GO:0022857">
    <property type="term" value="F:transmembrane transporter activity"/>
    <property type="evidence" value="ECO:0007669"/>
    <property type="project" value="InterPro"/>
</dbReference>
<feature type="transmembrane region" description="Helical" evidence="7">
    <location>
        <begin position="283"/>
        <end position="301"/>
    </location>
</feature>
<feature type="transmembrane region" description="Helical" evidence="7">
    <location>
        <begin position="48"/>
        <end position="69"/>
    </location>
</feature>
<feature type="transmembrane region" description="Helical" evidence="7">
    <location>
        <begin position="76"/>
        <end position="94"/>
    </location>
</feature>
<feature type="transmembrane region" description="Helical" evidence="7">
    <location>
        <begin position="339"/>
        <end position="360"/>
    </location>
</feature>
<evidence type="ECO:0000259" key="8">
    <source>
        <dbReference type="PROSITE" id="PS50850"/>
    </source>
</evidence>
<evidence type="ECO:0000256" key="5">
    <source>
        <dbReference type="ARBA" id="ARBA00022989"/>
    </source>
</evidence>
<reference evidence="9 10" key="1">
    <citation type="submission" date="2011-08" db="EMBL/GenBank/DDBJ databases">
        <title>The Genome Sequence of Clostridium citroniae WAL-17108.</title>
        <authorList>
            <consortium name="The Broad Institute Genome Sequencing Platform"/>
            <person name="Earl A."/>
            <person name="Ward D."/>
            <person name="Feldgarden M."/>
            <person name="Gevers D."/>
            <person name="Finegold S.M."/>
            <person name="Summanen P.H."/>
            <person name="Molitoris D.R."/>
            <person name="Vaisanen M.L."/>
            <person name="Daigneault M."/>
            <person name="Allen-Vercoe E."/>
            <person name="Young S.K."/>
            <person name="Zeng Q."/>
            <person name="Gargeya S."/>
            <person name="Fitzgerald M."/>
            <person name="Haas B."/>
            <person name="Abouelleil A."/>
            <person name="Alvarado L."/>
            <person name="Arachchi H.M."/>
            <person name="Berlin A."/>
            <person name="Brown A."/>
            <person name="Chapman S.B."/>
            <person name="Chen Z."/>
            <person name="Dunbar C."/>
            <person name="Freedman E."/>
            <person name="Gearin G."/>
            <person name="Gellesch M."/>
            <person name="Goldberg J."/>
            <person name="Griggs A."/>
            <person name="Gujja S."/>
            <person name="Heiman D."/>
            <person name="Howarth C."/>
            <person name="Larson L."/>
            <person name="Lui A."/>
            <person name="MacDonald P.J.P."/>
            <person name="Montmayeur A."/>
            <person name="Murphy C."/>
            <person name="Neiman D."/>
            <person name="Pearson M."/>
            <person name="Priest M."/>
            <person name="Roberts A."/>
            <person name="Saif S."/>
            <person name="Shea T."/>
            <person name="Shenoy N."/>
            <person name="Sisk P."/>
            <person name="Stolte C."/>
            <person name="Sykes S."/>
            <person name="Wortman J."/>
            <person name="Nusbaum C."/>
            <person name="Birren B."/>
        </authorList>
    </citation>
    <scope>NUCLEOTIDE SEQUENCE [LARGE SCALE GENOMIC DNA]</scope>
    <source>
        <strain evidence="9 10">WAL-17108</strain>
    </source>
</reference>
<dbReference type="AlphaFoldDB" id="G5HSP5"/>
<evidence type="ECO:0000256" key="7">
    <source>
        <dbReference type="SAM" id="Phobius"/>
    </source>
</evidence>
<feature type="transmembrane region" description="Helical" evidence="7">
    <location>
        <begin position="372"/>
        <end position="392"/>
    </location>
</feature>
<evidence type="ECO:0000313" key="9">
    <source>
        <dbReference type="EMBL" id="EHE95467.1"/>
    </source>
</evidence>
<dbReference type="RefSeq" id="WP_007870445.1">
    <property type="nucleotide sequence ID" value="NZ_JH376432.1"/>
</dbReference>
<accession>G5HSP5</accession>
<feature type="transmembrane region" description="Helical" evidence="7">
    <location>
        <begin position="164"/>
        <end position="186"/>
    </location>
</feature>
<dbReference type="PATRIC" id="fig|742733.3.peg.5755"/>
<keyword evidence="2" id="KW-0813">Transport</keyword>
<dbReference type="EMBL" id="ADLJ01000052">
    <property type="protein sequence ID" value="EHE95467.1"/>
    <property type="molecule type" value="Genomic_DNA"/>
</dbReference>
<evidence type="ECO:0000256" key="2">
    <source>
        <dbReference type="ARBA" id="ARBA00022448"/>
    </source>
</evidence>
<sequence length="404" mass="43591">MKDKDWKRLIALLFGGWVVIWIYRSMLTPVYAEIQETIGMQSNAAMGMIASLYFLGYTLMQIPSGYLVRRWGQKQVILPGFLILAAGTVITTSVRSLEGMYAGSVAAGIGCGTFYGSAFSLTAEFVPSEKKGLSAAMVNSGCSVGLITGLLGSTLLVKRWGMPWQFMGAAAAVLSMGMALLFLLFLHDDPKQEVQADGGRPCGTEKNNPVMWKPLLACSFLYFATCYVYYLIITWLPDYLESERGLSGGVLGIVSALICITAVPGGLYFAVLSDRWSGKKQKIVVFLEFISVMLVCASMLAPNMTVLAVMLLLYGFFGKISVDPVLISCITDFSDSKNLALTLSIFNCCGMSGSVIAPILTGRIKDISGSGSGGFFIGAGLLAVSTAGYMYMNRAVKNKFEEEK</sequence>
<name>G5HSP5_9FIRM</name>
<dbReference type="InterPro" id="IPR050189">
    <property type="entry name" value="MFS_Efflux_Transporters"/>
</dbReference>
<dbReference type="PANTHER" id="PTHR43124">
    <property type="entry name" value="PURINE EFFLUX PUMP PBUE"/>
    <property type="match status" value="1"/>
</dbReference>
<evidence type="ECO:0000256" key="3">
    <source>
        <dbReference type="ARBA" id="ARBA00022475"/>
    </source>
</evidence>
<dbReference type="eggNOG" id="COG2271">
    <property type="taxonomic scope" value="Bacteria"/>
</dbReference>
<feature type="transmembrane region" description="Helical" evidence="7">
    <location>
        <begin position="307"/>
        <end position="327"/>
    </location>
</feature>
<dbReference type="InterPro" id="IPR020846">
    <property type="entry name" value="MFS_dom"/>
</dbReference>
<comment type="subcellular location">
    <subcellularLocation>
        <location evidence="1">Cell membrane</location>
        <topology evidence="1">Multi-pass membrane protein</topology>
    </subcellularLocation>
</comment>
<keyword evidence="4 7" id="KW-0812">Transmembrane</keyword>
<proteinExistence type="predicted"/>
<dbReference type="Pfam" id="PF07690">
    <property type="entry name" value="MFS_1"/>
    <property type="match status" value="1"/>
</dbReference>
<dbReference type="PANTHER" id="PTHR43124:SF3">
    <property type="entry name" value="CHLORAMPHENICOL EFFLUX PUMP RV0191"/>
    <property type="match status" value="1"/>
</dbReference>
<comment type="caution">
    <text evidence="9">The sequence shown here is derived from an EMBL/GenBank/DDBJ whole genome shotgun (WGS) entry which is preliminary data.</text>
</comment>
<evidence type="ECO:0000256" key="1">
    <source>
        <dbReference type="ARBA" id="ARBA00004651"/>
    </source>
</evidence>
<dbReference type="Gene3D" id="1.20.1250.20">
    <property type="entry name" value="MFS general substrate transporter like domains"/>
    <property type="match status" value="2"/>
</dbReference>
<feature type="transmembrane region" description="Helical" evidence="7">
    <location>
        <begin position="100"/>
        <end position="121"/>
    </location>
</feature>
<evidence type="ECO:0000256" key="6">
    <source>
        <dbReference type="ARBA" id="ARBA00023136"/>
    </source>
</evidence>
<dbReference type="PROSITE" id="PS50850">
    <property type="entry name" value="MFS"/>
    <property type="match status" value="1"/>
</dbReference>
<keyword evidence="5 7" id="KW-1133">Transmembrane helix</keyword>
<feature type="transmembrane region" description="Helical" evidence="7">
    <location>
        <begin position="215"/>
        <end position="236"/>
    </location>
</feature>
<feature type="transmembrane region" description="Helical" evidence="7">
    <location>
        <begin position="248"/>
        <end position="271"/>
    </location>
</feature>
<organism evidence="9 10">
    <name type="scientific">[Clostridium] citroniae WAL-17108</name>
    <dbReference type="NCBI Taxonomy" id="742733"/>
    <lineage>
        <taxon>Bacteria</taxon>
        <taxon>Bacillati</taxon>
        <taxon>Bacillota</taxon>
        <taxon>Clostridia</taxon>
        <taxon>Lachnospirales</taxon>
        <taxon>Lachnospiraceae</taxon>
        <taxon>Enterocloster</taxon>
    </lineage>
</organism>
<dbReference type="GO" id="GO:0005886">
    <property type="term" value="C:plasma membrane"/>
    <property type="evidence" value="ECO:0007669"/>
    <property type="project" value="UniProtKB-SubCell"/>
</dbReference>
<gene>
    <name evidence="9" type="ORF">HMPREF9469_05607</name>
</gene>